<proteinExistence type="predicted"/>
<accession>A0A1Z5HQ69</accession>
<protein>
    <submittedName>
        <fullName evidence="1">Uncharacterized protein</fullName>
    </submittedName>
</protein>
<evidence type="ECO:0000313" key="1">
    <source>
        <dbReference type="EMBL" id="GAW91673.1"/>
    </source>
</evidence>
<reference evidence="2" key="1">
    <citation type="journal article" date="2017" name="Appl. Environ. Microbiol.">
        <title>Genomic analysis of Calderihabitans maritimus KKC1, a thermophilic hydrogenogenic carboxydotrophic bacterium isolated from marine sediment.</title>
        <authorList>
            <person name="Omae K."/>
            <person name="Yoneda Y."/>
            <person name="Fukuyama Y."/>
            <person name="Yoshida T."/>
            <person name="Sako Y."/>
        </authorList>
    </citation>
    <scope>NUCLEOTIDE SEQUENCE [LARGE SCALE GENOMIC DNA]</scope>
    <source>
        <strain evidence="2">KKC1</strain>
    </source>
</reference>
<name>A0A1Z5HQ69_9FIRM</name>
<dbReference type="Proteomes" id="UP000197032">
    <property type="component" value="Unassembled WGS sequence"/>
</dbReference>
<sequence>MAKGIQFFWREMSYQVNWFFTIIVYFPDDFFGKIIFRRGVR</sequence>
<dbReference type="AlphaFoldDB" id="A0A1Z5HQ69"/>
<comment type="caution">
    <text evidence="1">The sequence shown here is derived from an EMBL/GenBank/DDBJ whole genome shotgun (WGS) entry which is preliminary data.</text>
</comment>
<gene>
    <name evidence="1" type="ORF">KKC1_08340</name>
</gene>
<organism evidence="1 2">
    <name type="scientific">Calderihabitans maritimus</name>
    <dbReference type="NCBI Taxonomy" id="1246530"/>
    <lineage>
        <taxon>Bacteria</taxon>
        <taxon>Bacillati</taxon>
        <taxon>Bacillota</taxon>
        <taxon>Clostridia</taxon>
        <taxon>Neomoorellales</taxon>
        <taxon>Calderihabitantaceae</taxon>
        <taxon>Calderihabitans</taxon>
    </lineage>
</organism>
<dbReference type="EMBL" id="BDGJ01000024">
    <property type="protein sequence ID" value="GAW91673.1"/>
    <property type="molecule type" value="Genomic_DNA"/>
</dbReference>
<evidence type="ECO:0000313" key="2">
    <source>
        <dbReference type="Proteomes" id="UP000197032"/>
    </source>
</evidence>
<keyword evidence="2" id="KW-1185">Reference proteome</keyword>